<dbReference type="Pfam" id="PF13193">
    <property type="entry name" value="AMP-binding_C"/>
    <property type="match status" value="1"/>
</dbReference>
<dbReference type="Gene3D" id="3.40.50.12780">
    <property type="entry name" value="N-terminal domain of ligase-like"/>
    <property type="match status" value="1"/>
</dbReference>
<dbReference type="OrthoDB" id="9803968at2"/>
<dbReference type="SUPFAM" id="SSF56801">
    <property type="entry name" value="Acetyl-CoA synthetase-like"/>
    <property type="match status" value="1"/>
</dbReference>
<comment type="similarity">
    <text evidence="1">Belongs to the ATP-dependent AMP-binding enzyme family.</text>
</comment>
<feature type="domain" description="Acetyl-coenzyme A synthetase N-terminal" evidence="7">
    <location>
        <begin position="35"/>
        <end position="89"/>
    </location>
</feature>
<dbReference type="InterPro" id="IPR020845">
    <property type="entry name" value="AMP-binding_CS"/>
</dbReference>
<organism evidence="9 10">
    <name type="scientific">Nocardioides alpinus</name>
    <dbReference type="NCBI Taxonomy" id="748909"/>
    <lineage>
        <taxon>Bacteria</taxon>
        <taxon>Bacillati</taxon>
        <taxon>Actinomycetota</taxon>
        <taxon>Actinomycetes</taxon>
        <taxon>Propionibacteriales</taxon>
        <taxon>Nocardioidaceae</taxon>
        <taxon>Nocardioides</taxon>
    </lineage>
</organism>
<name>A0A1I0YA90_9ACTN</name>
<dbReference type="Gene3D" id="3.30.300.30">
    <property type="match status" value="1"/>
</dbReference>
<evidence type="ECO:0000313" key="8">
    <source>
        <dbReference type="EMBL" id="PKH38977.1"/>
    </source>
</evidence>
<evidence type="ECO:0000259" key="7">
    <source>
        <dbReference type="Pfam" id="PF16177"/>
    </source>
</evidence>
<dbReference type="EMBL" id="PJBV01000032">
    <property type="protein sequence ID" value="PKH38977.1"/>
    <property type="molecule type" value="Genomic_DNA"/>
</dbReference>
<evidence type="ECO:0000256" key="3">
    <source>
        <dbReference type="ARBA" id="ARBA00022741"/>
    </source>
</evidence>
<keyword evidence="3" id="KW-0547">Nucleotide-binding</keyword>
<keyword evidence="11" id="KW-1185">Reference proteome</keyword>
<dbReference type="STRING" id="748909.SAMN05192575_103337"/>
<dbReference type="Proteomes" id="UP000199113">
    <property type="component" value="Unassembled WGS sequence"/>
</dbReference>
<dbReference type="NCBIfam" id="TIGR01217">
    <property type="entry name" value="ac_ac_CoA_syn"/>
    <property type="match status" value="1"/>
</dbReference>
<evidence type="ECO:0000313" key="10">
    <source>
        <dbReference type="Proteomes" id="UP000199113"/>
    </source>
</evidence>
<keyword evidence="4" id="KW-0067">ATP-binding</keyword>
<dbReference type="AlphaFoldDB" id="A0A1I0YA90"/>
<dbReference type="NCBIfam" id="NF002937">
    <property type="entry name" value="PRK03584.1"/>
    <property type="match status" value="1"/>
</dbReference>
<feature type="domain" description="AMP-dependent synthetase/ligase" evidence="5">
    <location>
        <begin position="101"/>
        <end position="468"/>
    </location>
</feature>
<reference evidence="10" key="2">
    <citation type="submission" date="2016-10" db="EMBL/GenBank/DDBJ databases">
        <authorList>
            <person name="Varghese N."/>
            <person name="Submissions S."/>
        </authorList>
    </citation>
    <scope>NUCLEOTIDE SEQUENCE [LARGE SCALE GENOMIC DNA]</scope>
    <source>
        <strain evidence="10">CGMCC 1.10697</strain>
    </source>
</reference>
<dbReference type="PROSITE" id="PS00455">
    <property type="entry name" value="AMP_BINDING"/>
    <property type="match status" value="1"/>
</dbReference>
<evidence type="ECO:0000259" key="5">
    <source>
        <dbReference type="Pfam" id="PF00501"/>
    </source>
</evidence>
<dbReference type="InterPro" id="IPR045851">
    <property type="entry name" value="AMP-bd_C_sf"/>
</dbReference>
<dbReference type="GO" id="GO:0006629">
    <property type="term" value="P:lipid metabolic process"/>
    <property type="evidence" value="ECO:0007669"/>
    <property type="project" value="InterPro"/>
</dbReference>
<evidence type="ECO:0000256" key="2">
    <source>
        <dbReference type="ARBA" id="ARBA00022598"/>
    </source>
</evidence>
<evidence type="ECO:0000259" key="6">
    <source>
        <dbReference type="Pfam" id="PF13193"/>
    </source>
</evidence>
<evidence type="ECO:0000313" key="11">
    <source>
        <dbReference type="Proteomes" id="UP000233565"/>
    </source>
</evidence>
<sequence length="656" mass="70752">MSPPPTPVPATTTRTSLDLFVEAAASRYGVVAGDYWQLHRWSITEPGQFWELVWDFYGVRASTPYDRVLSDDPMPHQRWFEGAHLNYADQVLRHCDRPGAAVVSIHEDGTRTELRWSELGQQVAAFAHTLRAHGVRRGDRVVGYLTNSIEAIVAFLGCASVGAVWAGCAPDYGAAAAGDRLRQLEPTVLVAVTAYQWAGTIVDRRTVVAELAHDLGVRTVVCVERSGLALDTFDGVEVVGWQDAISPSVNHVEVEQVPTDHPLWVLFSSGTTGVPKGIVHGHAGVLLAHLSLLGLQHDLGPGDTLFWYTTTNWMLWNVVVSALLVGATTVVYEGSPIHPGPDRLWQIVEQEQVTVFGTSPGHLQHSASSGLRPSRDHVLGSLTQVAATGAPVAPALFDWVRDEVGPDLPLVSVCGGTDVVSAFLGGAPNLPVRAGEISGPQLGVAASTFGPDGTPVRDTVGELVVTAPYPSMPIGFWNDPDGSKYHAAYFDTFPQVWRQGDWATHTGHGTFIVHGRSDSTLNRNGVRIGSSDLYQIVEKDPAVSEALVLGVELPDGSYRMPMFLVPSPGHQLTAADLTRLQAALRSQGSPRHVPDEMHVVDAIPHTKTGKKLEIPLKRILQGVEPADAVSAGAVDRPELLSYYTVLARQWAEERSG</sequence>
<feature type="domain" description="AMP-binding enzyme C-terminal" evidence="6">
    <location>
        <begin position="536"/>
        <end position="610"/>
    </location>
</feature>
<dbReference type="InterPro" id="IPR000873">
    <property type="entry name" value="AMP-dep_synth/lig_dom"/>
</dbReference>
<dbReference type="InterPro" id="IPR042099">
    <property type="entry name" value="ANL_N_sf"/>
</dbReference>
<dbReference type="PANTHER" id="PTHR42921:SF1">
    <property type="entry name" value="ACETOACETYL-COA SYNTHETASE"/>
    <property type="match status" value="1"/>
</dbReference>
<dbReference type="GO" id="GO:0030729">
    <property type="term" value="F:acetoacetate-CoA ligase activity"/>
    <property type="evidence" value="ECO:0007669"/>
    <property type="project" value="InterPro"/>
</dbReference>
<dbReference type="Pfam" id="PF16177">
    <property type="entry name" value="ACAS_N"/>
    <property type="match status" value="1"/>
</dbReference>
<accession>A0A1I0YA90</accession>
<dbReference type="Proteomes" id="UP000233565">
    <property type="component" value="Unassembled WGS sequence"/>
</dbReference>
<reference evidence="9" key="1">
    <citation type="submission" date="2016-10" db="EMBL/GenBank/DDBJ databases">
        <authorList>
            <person name="de Groot N.N."/>
        </authorList>
    </citation>
    <scope>NUCLEOTIDE SEQUENCE [LARGE SCALE GENOMIC DNA]</scope>
    <source>
        <strain evidence="9">CGMCC 1.10697</strain>
    </source>
</reference>
<keyword evidence="2 8" id="KW-0436">Ligase</keyword>
<dbReference type="EMBL" id="FOKC01000003">
    <property type="protein sequence ID" value="SFB09717.1"/>
    <property type="molecule type" value="Genomic_DNA"/>
</dbReference>
<dbReference type="InterPro" id="IPR005914">
    <property type="entry name" value="Acac_CoA_synth"/>
</dbReference>
<gene>
    <name evidence="8" type="ORF">CXG46_14705</name>
    <name evidence="9" type="ORF">SAMN05192575_103337</name>
</gene>
<protein>
    <submittedName>
        <fullName evidence="8">Acetoacetate--CoA ligase</fullName>
    </submittedName>
    <submittedName>
        <fullName evidence="9">Acetoacetyl-CoA synthetase</fullName>
    </submittedName>
</protein>
<evidence type="ECO:0000256" key="1">
    <source>
        <dbReference type="ARBA" id="ARBA00006432"/>
    </source>
</evidence>
<dbReference type="Pfam" id="PF00501">
    <property type="entry name" value="AMP-binding"/>
    <property type="match status" value="1"/>
</dbReference>
<proteinExistence type="inferred from homology"/>
<evidence type="ECO:0000256" key="4">
    <source>
        <dbReference type="ARBA" id="ARBA00022840"/>
    </source>
</evidence>
<reference evidence="8 11" key="3">
    <citation type="submission" date="2017-12" db="EMBL/GenBank/DDBJ databases">
        <title>Pharmacopeia of the Arctic Ocean.</title>
        <authorList>
            <person name="Collins E."/>
            <person name="Ducluzeau A.-L."/>
        </authorList>
    </citation>
    <scope>NUCLEOTIDE SEQUENCE [LARGE SCALE GENOMIC DNA]</scope>
    <source>
        <strain evidence="8 11">DSM 23325</strain>
    </source>
</reference>
<dbReference type="GO" id="GO:0005524">
    <property type="term" value="F:ATP binding"/>
    <property type="evidence" value="ECO:0007669"/>
    <property type="project" value="UniProtKB-KW"/>
</dbReference>
<dbReference type="InterPro" id="IPR032387">
    <property type="entry name" value="ACAS_N"/>
</dbReference>
<evidence type="ECO:0000313" key="9">
    <source>
        <dbReference type="EMBL" id="SFB09717.1"/>
    </source>
</evidence>
<dbReference type="InterPro" id="IPR025110">
    <property type="entry name" value="AMP-bd_C"/>
</dbReference>
<dbReference type="RefSeq" id="WP_091197746.1">
    <property type="nucleotide sequence ID" value="NZ_FOKC01000003.1"/>
</dbReference>
<dbReference type="PANTHER" id="PTHR42921">
    <property type="entry name" value="ACETOACETYL-COA SYNTHETASE"/>
    <property type="match status" value="1"/>
</dbReference>